<feature type="binding site" evidence="9">
    <location>
        <begin position="114"/>
        <end position="115"/>
    </location>
    <ligand>
        <name>pyridoxal 5'-phosphate</name>
        <dbReference type="ChEBI" id="CHEBI:597326"/>
    </ligand>
</feature>
<reference evidence="10 11" key="1">
    <citation type="submission" date="2018-08" db="EMBL/GenBank/DDBJ databases">
        <title>A genome reference for cultivated species of the human gut microbiota.</title>
        <authorList>
            <person name="Zou Y."/>
            <person name="Xue W."/>
            <person name="Luo G."/>
        </authorList>
    </citation>
    <scope>NUCLEOTIDE SEQUENCE [LARGE SCALE GENOMIC DNA]</scope>
    <source>
        <strain evidence="10 11">AF24-2</strain>
    </source>
</reference>
<dbReference type="GO" id="GO:0030170">
    <property type="term" value="F:pyridoxal phosphate binding"/>
    <property type="evidence" value="ECO:0007669"/>
    <property type="project" value="UniProtKB-UniRule"/>
</dbReference>
<dbReference type="RefSeq" id="WP_022125910.1">
    <property type="nucleotide sequence ID" value="NZ_CATZZN010000087.1"/>
</dbReference>
<dbReference type="SUPFAM" id="SSF53383">
    <property type="entry name" value="PLP-dependent transferases"/>
    <property type="match status" value="1"/>
</dbReference>
<evidence type="ECO:0000256" key="4">
    <source>
        <dbReference type="ARBA" id="ARBA00022679"/>
    </source>
</evidence>
<dbReference type="Pfam" id="PF00202">
    <property type="entry name" value="Aminotran_3"/>
    <property type="match status" value="1"/>
</dbReference>
<evidence type="ECO:0000256" key="5">
    <source>
        <dbReference type="ARBA" id="ARBA00022691"/>
    </source>
</evidence>
<keyword evidence="4 9" id="KW-0808">Transferase</keyword>
<dbReference type="PANTHER" id="PTHR42684:SF17">
    <property type="entry name" value="ADENOSYLMETHIONINE-8-AMINO-7-OXONONANOATE AMINOTRANSFERASE"/>
    <property type="match status" value="1"/>
</dbReference>
<comment type="catalytic activity">
    <reaction evidence="8 9">
        <text>(8S)-8-amino-7-oxononanoate + S-adenosyl-L-methionine = S-adenosyl-4-methylsulfanyl-2-oxobutanoate + (7R,8S)-7,8-diammoniononanoate</text>
        <dbReference type="Rhea" id="RHEA:16861"/>
        <dbReference type="ChEBI" id="CHEBI:16490"/>
        <dbReference type="ChEBI" id="CHEBI:59789"/>
        <dbReference type="ChEBI" id="CHEBI:149468"/>
        <dbReference type="ChEBI" id="CHEBI:149469"/>
        <dbReference type="EC" id="2.6.1.62"/>
    </reaction>
</comment>
<keyword evidence="5 9" id="KW-0949">S-adenosyl-L-methionine</keyword>
<dbReference type="InterPro" id="IPR015421">
    <property type="entry name" value="PyrdxlP-dep_Trfase_major"/>
</dbReference>
<dbReference type="FunFam" id="3.40.640.10:FF:000041">
    <property type="entry name" value="Adenosylmethionine-8-amino-7-oxononanoate aminotransferase"/>
    <property type="match status" value="1"/>
</dbReference>
<dbReference type="EMBL" id="QRUU01000066">
    <property type="protein sequence ID" value="RGR92585.1"/>
    <property type="molecule type" value="Genomic_DNA"/>
</dbReference>
<comment type="cofactor">
    <cofactor evidence="1 9">
        <name>pyridoxal 5'-phosphate</name>
        <dbReference type="ChEBI" id="CHEBI:597326"/>
    </cofactor>
</comment>
<dbReference type="GO" id="GO:0009102">
    <property type="term" value="P:biotin biosynthetic process"/>
    <property type="evidence" value="ECO:0007669"/>
    <property type="project" value="UniProtKB-UniRule"/>
</dbReference>
<comment type="pathway">
    <text evidence="2 9">Cofactor biosynthesis; biotin biosynthesis; 7,8-diaminononanoate from 8-amino-7-oxononanoate (SAM route): step 1/1.</text>
</comment>
<dbReference type="InterPro" id="IPR005815">
    <property type="entry name" value="BioA"/>
</dbReference>
<dbReference type="CDD" id="cd00610">
    <property type="entry name" value="OAT_like"/>
    <property type="match status" value="1"/>
</dbReference>
<name>A0A412GCP0_9BACT</name>
<accession>A0A412GCP0</accession>
<dbReference type="NCBIfam" id="NF005940">
    <property type="entry name" value="PRK07986.1"/>
    <property type="match status" value="1"/>
</dbReference>
<dbReference type="GO" id="GO:0004015">
    <property type="term" value="F:adenosylmethionine-8-amino-7-oxononanoate transaminase activity"/>
    <property type="evidence" value="ECO:0007669"/>
    <property type="project" value="UniProtKB-UniRule"/>
</dbReference>
<feature type="binding site" evidence="9">
    <location>
        <position position="277"/>
    </location>
    <ligand>
        <name>substrate</name>
    </ligand>
</feature>
<comment type="subcellular location">
    <subcellularLocation>
        <location evidence="9">Cytoplasm</location>
    </subcellularLocation>
</comment>
<feature type="binding site" evidence="9">
    <location>
        <position position="310"/>
    </location>
    <ligand>
        <name>substrate</name>
    </ligand>
</feature>
<feature type="binding site" evidence="9">
    <location>
        <position position="394"/>
    </location>
    <ligand>
        <name>substrate</name>
    </ligand>
</feature>
<protein>
    <recommendedName>
        <fullName evidence="9">Adenosylmethionine-8-amino-7-oxononanoate aminotransferase</fullName>
        <ecNumber evidence="9">2.6.1.62</ecNumber>
    </recommendedName>
    <alternativeName>
        <fullName evidence="9">7,8-diamino-pelargonic acid aminotransferase</fullName>
        <shortName evidence="9">DAPA AT</shortName>
        <shortName evidence="9">DAPA aminotransferase</shortName>
    </alternativeName>
    <alternativeName>
        <fullName evidence="9">7,8-diaminononanoate synthase</fullName>
        <shortName evidence="9">DANS</shortName>
    </alternativeName>
    <alternativeName>
        <fullName evidence="9">Diaminopelargonic acid synthase</fullName>
    </alternativeName>
</protein>
<evidence type="ECO:0000256" key="8">
    <source>
        <dbReference type="ARBA" id="ARBA00048449"/>
    </source>
</evidence>
<dbReference type="HAMAP" id="MF_00834">
    <property type="entry name" value="BioA"/>
    <property type="match status" value="1"/>
</dbReference>
<evidence type="ECO:0000256" key="1">
    <source>
        <dbReference type="ARBA" id="ARBA00001933"/>
    </source>
</evidence>
<feature type="modified residue" description="N6-(pyridoxal phosphate)lysine" evidence="9">
    <location>
        <position position="277"/>
    </location>
</feature>
<comment type="caution">
    <text evidence="10">The sequence shown here is derived from an EMBL/GenBank/DDBJ whole genome shotgun (WGS) entry which is preliminary data.</text>
</comment>
<feature type="binding site" evidence="9">
    <location>
        <position position="147"/>
    </location>
    <ligand>
        <name>substrate</name>
    </ligand>
</feature>
<comment type="subunit">
    <text evidence="9">Homodimer.</text>
</comment>
<keyword evidence="9" id="KW-0963">Cytoplasm</keyword>
<dbReference type="GO" id="GO:0051537">
    <property type="term" value="F:2 iron, 2 sulfur cluster binding"/>
    <property type="evidence" value="ECO:0007669"/>
    <property type="project" value="UniProtKB-KW"/>
</dbReference>
<comment type="similarity">
    <text evidence="9">Belongs to the class-III pyridoxal-phosphate-dependent aminotransferase family. BioA subfamily.</text>
</comment>
<evidence type="ECO:0000256" key="6">
    <source>
        <dbReference type="ARBA" id="ARBA00022756"/>
    </source>
</evidence>
<evidence type="ECO:0000313" key="10">
    <source>
        <dbReference type="EMBL" id="RGR92585.1"/>
    </source>
</evidence>
<gene>
    <name evidence="9" type="primary">bioA</name>
    <name evidence="10" type="ORF">DWY20_12535</name>
</gene>
<feature type="site" description="Participates in the substrate recognition with KAPA and in a stacking interaction with the adenine ring of SAM" evidence="9">
    <location>
        <position position="19"/>
    </location>
</feature>
<dbReference type="InterPro" id="IPR015422">
    <property type="entry name" value="PyrdxlP-dep_Trfase_small"/>
</dbReference>
<keyword evidence="6 9" id="KW-0093">Biotin biosynthesis</keyword>
<dbReference type="Gene3D" id="3.90.1150.10">
    <property type="entry name" value="Aspartate Aminotransferase, domain 1"/>
    <property type="match status" value="1"/>
</dbReference>
<feature type="binding site" evidence="9">
    <location>
        <position position="54"/>
    </location>
    <ligand>
        <name>substrate</name>
    </ligand>
</feature>
<dbReference type="NCBIfam" id="TIGR00508">
    <property type="entry name" value="bioA"/>
    <property type="match status" value="1"/>
</dbReference>
<dbReference type="EC" id="2.6.1.62" evidence="9"/>
<evidence type="ECO:0000256" key="2">
    <source>
        <dbReference type="ARBA" id="ARBA00005063"/>
    </source>
</evidence>
<dbReference type="UniPathway" id="UPA00078">
    <property type="reaction ID" value="UER00160"/>
</dbReference>
<dbReference type="Proteomes" id="UP000285864">
    <property type="component" value="Unassembled WGS sequence"/>
</dbReference>
<dbReference type="GO" id="GO:0005737">
    <property type="term" value="C:cytoplasm"/>
    <property type="evidence" value="ECO:0007669"/>
    <property type="project" value="UniProtKB-SubCell"/>
</dbReference>
<dbReference type="AlphaFoldDB" id="A0A412GCP0"/>
<dbReference type="Gene3D" id="3.40.640.10">
    <property type="entry name" value="Type I PLP-dependent aspartate aminotransferase-like (Major domain)"/>
    <property type="match status" value="1"/>
</dbReference>
<dbReference type="InterPro" id="IPR015424">
    <property type="entry name" value="PyrdxlP-dep_Trfase"/>
</dbReference>
<dbReference type="InterPro" id="IPR049704">
    <property type="entry name" value="Aminotrans_3_PPA_site"/>
</dbReference>
<dbReference type="NCBIfam" id="NF004624">
    <property type="entry name" value="PRK05964.1"/>
    <property type="match status" value="1"/>
</dbReference>
<evidence type="ECO:0000256" key="3">
    <source>
        <dbReference type="ARBA" id="ARBA00022576"/>
    </source>
</evidence>
<comment type="function">
    <text evidence="9">Catalyzes the transfer of the alpha-amino group from S-adenosyl-L-methionine (SAM) to 7-keto-8-aminopelargonic acid (KAPA) to form 7,8-diaminopelargonic acid (DAPA). It is the only aminotransferase known to utilize SAM as an amino donor.</text>
</comment>
<dbReference type="InterPro" id="IPR005814">
    <property type="entry name" value="Aminotrans_3"/>
</dbReference>
<dbReference type="PANTHER" id="PTHR42684">
    <property type="entry name" value="ADENOSYLMETHIONINE-8-AMINO-7-OXONONANOATE AMINOTRANSFERASE"/>
    <property type="match status" value="1"/>
</dbReference>
<evidence type="ECO:0000313" key="11">
    <source>
        <dbReference type="Proteomes" id="UP000285864"/>
    </source>
</evidence>
<keyword evidence="3 9" id="KW-0032">Aminotransferase</keyword>
<feature type="binding site" evidence="9">
    <location>
        <position position="248"/>
    </location>
    <ligand>
        <name>pyridoxal 5'-phosphate</name>
        <dbReference type="ChEBI" id="CHEBI:597326"/>
    </ligand>
</feature>
<evidence type="ECO:0000256" key="9">
    <source>
        <dbReference type="HAMAP-Rule" id="MF_00834"/>
    </source>
</evidence>
<proteinExistence type="inferred from homology"/>
<organism evidence="10 11">
    <name type="scientific">Phocaeicola coprocola</name>
    <dbReference type="NCBI Taxonomy" id="310298"/>
    <lineage>
        <taxon>Bacteria</taxon>
        <taxon>Pseudomonadati</taxon>
        <taxon>Bacteroidota</taxon>
        <taxon>Bacteroidia</taxon>
        <taxon>Bacteroidales</taxon>
        <taxon>Bacteroidaceae</taxon>
        <taxon>Phocaeicola</taxon>
    </lineage>
</organism>
<sequence length="429" mass="47842">MTYEQCVDNFDREHLWHPYTSTINPLPTYKVKRAKGCIITLEDGTELVDGMSSWWCAVHGYNHPVLNRAIEEQLKNMSHVMFGGLTHEPAIALGKLLLKIVPPSMQKIFYADSGSVAVEVALKMAVQYQFAAGKPEKNNFVTIRSGYHGDTWNAMSVCDPVTGMHSLFGSALPVRYFVPAPQCRFDAEWDEKDILPLKETIEKHHQTLAGLILEPIVQGAGGMRFYHPQYLREAARLCREYGLLLIFDEIATGFGRTGKLFAWEHAGVEPDIMCIGKALTGGYMTFSAVLTSDKVADCISSHEPHAFMHGPTFMGNPLACAVACASVNLLLSSGWDEKVKRIEAQLREELLPAAGLPQVADVRVLGAIGVIEMKNPVDMAWMQRRFVEEGIWVRPFGRLVYIMPPFIISKEELTKLTSGLLKIVREITC</sequence>
<evidence type="ECO:0000256" key="7">
    <source>
        <dbReference type="ARBA" id="ARBA00022898"/>
    </source>
</evidence>
<dbReference type="PROSITE" id="PS00600">
    <property type="entry name" value="AA_TRANSFER_CLASS_3"/>
    <property type="match status" value="1"/>
</dbReference>
<keyword evidence="11" id="KW-1185">Reference proteome</keyword>
<keyword evidence="7 9" id="KW-0663">Pyridoxal phosphate</keyword>
<feature type="binding site" evidence="9">
    <location>
        <begin position="311"/>
        <end position="312"/>
    </location>
    <ligand>
        <name>pyridoxal 5'-phosphate</name>
        <dbReference type="ChEBI" id="CHEBI:597326"/>
    </ligand>
</feature>